<dbReference type="EMBL" id="KQ460890">
    <property type="protein sequence ID" value="KPJ10938.1"/>
    <property type="molecule type" value="Genomic_DNA"/>
</dbReference>
<dbReference type="InParanoid" id="A0A194QZG9"/>
<keyword evidence="3" id="KW-1185">Reference proteome</keyword>
<sequence>MSPRVLEFLVIEGLISTVFASYLQQGSQYFQVPGQQYYQIPSTPSHPTTNSYVSTHSHANSYVPPAPSVYQPTASLYHDYSSYSPATPQITTYRPPVPPVASVAPVTPVEPPKVSPITPTKPKISPTLSPKGFDSNVLNNLAIALQLLIVSNLLNSPLSESLPNVRNAIQQRIEHETIQPTNSFSIYPSNEALSQYSPTQDYQAYFETNPYEPSNPSYPNANYLGSSHNLGGLLGTSIPPATPRQGLKLQSPYDALANGFAEHLPIFEQKKRDFQSPYAAILAADNTKDLFSMDFY</sequence>
<evidence type="ECO:0000256" key="1">
    <source>
        <dbReference type="SAM" id="SignalP"/>
    </source>
</evidence>
<proteinExistence type="predicted"/>
<evidence type="ECO:0000313" key="3">
    <source>
        <dbReference type="Proteomes" id="UP000053240"/>
    </source>
</evidence>
<gene>
    <name evidence="2" type="ORF">RR48_10118</name>
</gene>
<feature type="chain" id="PRO_5008264756" evidence="1">
    <location>
        <begin position="21"/>
        <end position="296"/>
    </location>
</feature>
<feature type="signal peptide" evidence="1">
    <location>
        <begin position="1"/>
        <end position="20"/>
    </location>
</feature>
<dbReference type="AlphaFoldDB" id="A0A194QZG9"/>
<dbReference type="Proteomes" id="UP000053240">
    <property type="component" value="Unassembled WGS sequence"/>
</dbReference>
<keyword evidence="1" id="KW-0732">Signal</keyword>
<protein>
    <submittedName>
        <fullName evidence="2">Uncharacterized protein</fullName>
    </submittedName>
</protein>
<reference evidence="2 3" key="1">
    <citation type="journal article" date="2015" name="Nat. Commun.">
        <title>Outbred genome sequencing and CRISPR/Cas9 gene editing in butterflies.</title>
        <authorList>
            <person name="Li X."/>
            <person name="Fan D."/>
            <person name="Zhang W."/>
            <person name="Liu G."/>
            <person name="Zhang L."/>
            <person name="Zhao L."/>
            <person name="Fang X."/>
            <person name="Chen L."/>
            <person name="Dong Y."/>
            <person name="Chen Y."/>
            <person name="Ding Y."/>
            <person name="Zhao R."/>
            <person name="Feng M."/>
            <person name="Zhu Y."/>
            <person name="Feng Y."/>
            <person name="Jiang X."/>
            <person name="Zhu D."/>
            <person name="Xiang H."/>
            <person name="Feng X."/>
            <person name="Li S."/>
            <person name="Wang J."/>
            <person name="Zhang G."/>
            <person name="Kronforst M.R."/>
            <person name="Wang W."/>
        </authorList>
    </citation>
    <scope>NUCLEOTIDE SEQUENCE [LARGE SCALE GENOMIC DNA]</scope>
    <source>
        <strain evidence="2">Ya'a_city_454_Pm</strain>
        <tissue evidence="2">Whole body</tissue>
    </source>
</reference>
<name>A0A194QZG9_PAPMA</name>
<evidence type="ECO:0000313" key="2">
    <source>
        <dbReference type="EMBL" id="KPJ10938.1"/>
    </source>
</evidence>
<accession>A0A194QZG9</accession>
<organism evidence="2 3">
    <name type="scientific">Papilio machaon</name>
    <name type="common">Old World swallowtail butterfly</name>
    <dbReference type="NCBI Taxonomy" id="76193"/>
    <lineage>
        <taxon>Eukaryota</taxon>
        <taxon>Metazoa</taxon>
        <taxon>Ecdysozoa</taxon>
        <taxon>Arthropoda</taxon>
        <taxon>Hexapoda</taxon>
        <taxon>Insecta</taxon>
        <taxon>Pterygota</taxon>
        <taxon>Neoptera</taxon>
        <taxon>Endopterygota</taxon>
        <taxon>Lepidoptera</taxon>
        <taxon>Glossata</taxon>
        <taxon>Ditrysia</taxon>
        <taxon>Papilionoidea</taxon>
        <taxon>Papilionidae</taxon>
        <taxon>Papilioninae</taxon>
        <taxon>Papilio</taxon>
    </lineage>
</organism>